<dbReference type="InterPro" id="IPR000182">
    <property type="entry name" value="GNAT_dom"/>
</dbReference>
<dbReference type="Proteomes" id="UP000469871">
    <property type="component" value="Unassembled WGS sequence"/>
</dbReference>
<reference evidence="9 18" key="5">
    <citation type="submission" date="2017-05" db="EMBL/GenBank/DDBJ databases">
        <title>The Genome Sequence of Enterococcus faecium 6F2_DIV0138.</title>
        <authorList>
            <consortium name="The Broad Institute Genomics Platform"/>
            <consortium name="The Broad Institute Genomic Center for Infectious Diseases"/>
            <person name="Earl A."/>
            <person name="Manson A."/>
            <person name="Schwartman J."/>
            <person name="Gilmore M."/>
            <person name="Abouelleil A."/>
            <person name="Cao P."/>
            <person name="Chapman S."/>
            <person name="Cusick C."/>
            <person name="Shea T."/>
            <person name="Young S."/>
            <person name="Neafsey D."/>
            <person name="Nusbaum C."/>
            <person name="Birren B."/>
        </authorList>
    </citation>
    <scope>NUCLEOTIDE SEQUENCE [LARGE SCALE GENOMIC DNA]</scope>
    <source>
        <strain evidence="9 18">6F2_DIV0138</strain>
    </source>
</reference>
<evidence type="ECO:0000313" key="5">
    <source>
        <dbReference type="EMBL" id="MBX4221373.1"/>
    </source>
</evidence>
<dbReference type="PROSITE" id="PS51186">
    <property type="entry name" value="GNAT"/>
    <property type="match status" value="1"/>
</dbReference>
<reference evidence="5" key="10">
    <citation type="journal article" date="2022" name="J. Anim. Sci.">
        <title>Whole genome sequence analyses-based assessment of virulence potential and antimicrobial susceptibilities and resistance of Enterococcus faecium strains isolated from commercial swine and cattle probiotic products.</title>
        <authorList>
            <person name="Shridhar P.B."/>
            <person name="Amachawadi R.G."/>
            <person name="Tokach M."/>
            <person name="Patel I."/>
            <person name="Gangiredla J."/>
            <person name="Mammel M."/>
            <person name="Nagaraja T.G."/>
        </authorList>
    </citation>
    <scope>NUCLEOTIDE SEQUENCE</scope>
    <source>
        <strain evidence="5">EF215</strain>
    </source>
</reference>
<dbReference type="Proteomes" id="UP001260956">
    <property type="component" value="Unassembled WGS sequence"/>
</dbReference>
<evidence type="ECO:0000259" key="2">
    <source>
        <dbReference type="PROSITE" id="PS51186"/>
    </source>
</evidence>
<dbReference type="EMBL" id="FKLM01000013">
    <property type="protein sequence ID" value="SAM42765.1"/>
    <property type="molecule type" value="Genomic_DNA"/>
</dbReference>
<comment type="caution">
    <text evidence="4">The sequence shown here is derived from an EMBL/GenBank/DDBJ whole genome shotgun (WGS) entry which is preliminary data.</text>
</comment>
<dbReference type="InterPro" id="IPR050769">
    <property type="entry name" value="NAT_camello-type"/>
</dbReference>
<dbReference type="EMBL" id="JAMWMK010000011">
    <property type="protein sequence ID" value="MDC4248040.1"/>
    <property type="molecule type" value="Genomic_DNA"/>
</dbReference>
<dbReference type="PATRIC" id="fig|1352.1358.peg.2219"/>
<dbReference type="OMA" id="PHVEMRK"/>
<dbReference type="CDD" id="cd04301">
    <property type="entry name" value="NAT_SF"/>
    <property type="match status" value="1"/>
</dbReference>
<reference evidence="8 17" key="4">
    <citation type="submission" date="2017-02" db="EMBL/GenBank/DDBJ databases">
        <title>Clonality and virulence of isolates of VRE in Hematopoietic Stem Cell Transplanted (HSCT) patients.</title>
        <authorList>
            <person name="Marchi A.P."/>
            <person name="Martins R.C."/>
            <person name="Marie S.K."/>
            <person name="Levin A.S."/>
            <person name="Costa S.F."/>
        </authorList>
    </citation>
    <scope>NUCLEOTIDE SEQUENCE [LARGE SCALE GENOMIC DNA]</scope>
    <source>
        <strain evidence="8 17">LIM1759</strain>
    </source>
</reference>
<evidence type="ECO:0000313" key="20">
    <source>
        <dbReference type="Proteomes" id="UP000249070"/>
    </source>
</evidence>
<feature type="domain" description="N-acetyltransferase" evidence="2">
    <location>
        <begin position="1"/>
        <end position="144"/>
    </location>
</feature>
<dbReference type="Proteomes" id="UP001139644">
    <property type="component" value="Unassembled WGS sequence"/>
</dbReference>
<reference evidence="6" key="11">
    <citation type="submission" date="2022-05" db="EMBL/GenBank/DDBJ databases">
        <title>Draft genome sequences of Clostridium perfringens strains isolated from Peru.</title>
        <authorList>
            <person name="Hurtado R."/>
            <person name="Lima L."/>
            <person name="Sousa T."/>
            <person name="Jaiswal A.K."/>
            <person name="Tiwari S."/>
            <person name="Maturrano L."/>
            <person name="Brenig B."/>
            <person name="Azevedo V."/>
        </authorList>
    </citation>
    <scope>NUCLEOTIDE SEQUENCE</scope>
    <source>
        <strain evidence="6">CP4</strain>
    </source>
</reference>
<reference evidence="12 21" key="1">
    <citation type="submission" date="2015-06" db="EMBL/GenBank/DDBJ databases">
        <title>The Genome Sequence of Enterococcus faecium 131EA1.</title>
        <authorList>
            <consortium name="The Broad Institute Genomics Platform"/>
            <consortium name="The Broad Institute Genome Sequencing Center for Infectious Disease"/>
            <person name="Earl A.M."/>
            <person name="Van Tyne D."/>
            <person name="Lebreton F."/>
            <person name="Saavedra J.T."/>
            <person name="Gilmore M.S."/>
            <person name="Manson Mcguire A."/>
            <person name="Clock S."/>
            <person name="Crupain M."/>
            <person name="Rangan U."/>
            <person name="Young S."/>
            <person name="Abouelleil A."/>
            <person name="Cao P."/>
            <person name="Chapman S.B."/>
            <person name="Griggs A."/>
            <person name="Priest M."/>
            <person name="Shea T."/>
            <person name="Wortman J."/>
            <person name="Nusbaum C."/>
            <person name="Birren B."/>
        </authorList>
    </citation>
    <scope>NUCLEOTIDE SEQUENCE [LARGE SCALE GENOMIC DNA]</scope>
    <source>
        <strain evidence="12 21">131EA1</strain>
    </source>
</reference>
<gene>
    <name evidence="9" type="ORF">A5804_001824</name>
    <name evidence="4" type="ORF">AWT83_14845</name>
    <name evidence="8" type="ORF">B1P95_12355</name>
    <name evidence="10" type="ORF">CQR37_13705</name>
    <name evidence="13" type="ORF">CYQ77_05815</name>
    <name evidence="11" type="ORF">DKP91_09205</name>
    <name evidence="14" type="ORF">DTPHA_601123</name>
    <name evidence="12" type="ORF">EB12_02825</name>
    <name evidence="3" type="ORF">GBM73_04930</name>
    <name evidence="5" type="ORF">KYX88_00665</name>
    <name evidence="6" type="ORF">M3X98_08220</name>
    <name evidence="7" type="ORF">P6Z85_03570</name>
</gene>
<keyword evidence="1 4" id="KW-0808">Transferase</keyword>
<evidence type="ECO:0000313" key="18">
    <source>
        <dbReference type="Proteomes" id="UP000194737"/>
    </source>
</evidence>
<evidence type="ECO:0000313" key="16">
    <source>
        <dbReference type="Proteomes" id="UP000183509"/>
    </source>
</evidence>
<evidence type="ECO:0000313" key="4">
    <source>
        <dbReference type="EMBL" id="KWX16771.1"/>
    </source>
</evidence>
<dbReference type="AlphaFoldDB" id="A0A132P374"/>
<evidence type="ECO:0000313" key="14">
    <source>
        <dbReference type="EMBL" id="SAM42765.1"/>
    </source>
</evidence>
<evidence type="ECO:0000313" key="17">
    <source>
        <dbReference type="Proteomes" id="UP000191171"/>
    </source>
</evidence>
<dbReference type="EMBL" id="WEFP01000001">
    <property type="protein sequence ID" value="KAB7576695.1"/>
    <property type="molecule type" value="Genomic_DNA"/>
</dbReference>
<reference evidence="10 19" key="6">
    <citation type="submission" date="2017-10" db="EMBL/GenBank/DDBJ databases">
        <title>Draft genomes of the Enterococcus faecium isolated from human feces before and after Helicobacter pylori eradication therapy.</title>
        <authorList>
            <person name="Prianichniikov N.A."/>
            <person name="Glushchenko O.E."/>
            <person name="Malakhova M.V."/>
        </authorList>
    </citation>
    <scope>NUCLEOTIDE SEQUENCE [LARGE SCALE GENOMIC DNA]</scope>
    <source>
        <strain evidence="10 19">Hp_5-7</strain>
    </source>
</reference>
<reference evidence="14 16" key="3">
    <citation type="submission" date="2016-04" db="EMBL/GenBank/DDBJ databases">
        <authorList>
            <person name="Millard A."/>
        </authorList>
    </citation>
    <scope>NUCLEOTIDE SEQUENCE [LARGE SCALE GENOMIC DNA]</scope>
    <source>
        <strain evidence="14">Isolate 22</strain>
    </source>
</reference>
<keyword evidence="7" id="KW-0012">Acyltransferase</keyword>
<name>A0A132P374_ENTFC</name>
<dbReference type="InterPro" id="IPR016181">
    <property type="entry name" value="Acyl_CoA_acyltransferase"/>
</dbReference>
<dbReference type="Proteomes" id="UP000191171">
    <property type="component" value="Unassembled WGS sequence"/>
</dbReference>
<evidence type="ECO:0000313" key="13">
    <source>
        <dbReference type="EMBL" id="RXU89449.1"/>
    </source>
</evidence>
<dbReference type="Proteomes" id="UP000253144">
    <property type="component" value="Unassembled WGS sequence"/>
</dbReference>
<reference evidence="4 15" key="2">
    <citation type="submission" date="2016-01" db="EMBL/GenBank/DDBJ databases">
        <title>Molecular Mechanisms for transfer of large genomic segments between Enterococcus faecium strains.</title>
        <authorList>
            <person name="Garcia-Solache M.A."/>
            <person name="Lebreton F."/>
            <person name="Mclaughlin R.E."/>
            <person name="Whiteaker J.D."/>
            <person name="Gilmore M.S."/>
            <person name="Rice L.B."/>
        </authorList>
    </citation>
    <scope>NUCLEOTIDE SEQUENCE [LARGE SCALE GENOMIC DNA]</scope>
    <source>
        <strain evidence="4 15">D344RRF x C68</strain>
    </source>
</reference>
<dbReference type="EMBL" id="QHGU01000041">
    <property type="protein sequence ID" value="PZM55495.1"/>
    <property type="molecule type" value="Genomic_DNA"/>
</dbReference>
<dbReference type="Proteomes" id="UP001141166">
    <property type="component" value="Unassembled WGS sequence"/>
</dbReference>
<dbReference type="EMBL" id="JAIFOC010000003">
    <property type="protein sequence ID" value="MBX4221373.1"/>
    <property type="molecule type" value="Genomic_DNA"/>
</dbReference>
<dbReference type="GO" id="GO:0008080">
    <property type="term" value="F:N-acetyltransferase activity"/>
    <property type="evidence" value="ECO:0007669"/>
    <property type="project" value="InterPro"/>
</dbReference>
<evidence type="ECO:0000313" key="7">
    <source>
        <dbReference type="EMBL" id="MDT2369268.1"/>
    </source>
</evidence>
<dbReference type="EC" id="2.3.1.-" evidence="7 14"/>
<dbReference type="Proteomes" id="UP000224303">
    <property type="component" value="Unassembled WGS sequence"/>
</dbReference>
<evidence type="ECO:0000313" key="19">
    <source>
        <dbReference type="Proteomes" id="UP000224303"/>
    </source>
</evidence>
<dbReference type="Proteomes" id="UP000249070">
    <property type="component" value="Unassembled WGS sequence"/>
</dbReference>
<reference evidence="3 23" key="9">
    <citation type="submission" date="2019-10" db="EMBL/GenBank/DDBJ databases">
        <title>Evolutionary dynamics of vancomycin-resistant Enterococcus faecium during gastrointestinal tract colonization and bloodstream infection in immunocompromised pediatric patients.</title>
        <authorList>
            <person name="Chilambi G.S."/>
            <person name="Nordstrom H.R."/>
            <person name="Evans D.R."/>
            <person name="Ferrolino J."/>
            <person name="Hayden R.T."/>
            <person name="Maron G.M."/>
            <person name="Vo A.N."/>
            <person name="Gilmore M.S."/>
            <person name="Wolf J."/>
            <person name="Rosch J.W."/>
            <person name="Van Tyne D."/>
        </authorList>
    </citation>
    <scope>NUCLEOTIDE SEQUENCE [LARGE SCALE GENOMIC DNA]</scope>
    <source>
        <strain evidence="3 23">VRECG27</strain>
    </source>
</reference>
<reference evidence="11 20" key="8">
    <citation type="submission" date="2018-05" db="EMBL/GenBank/DDBJ databases">
        <title>Vancomycin-resistant Enterococcus faecium strain from Chelyabinsk, Russia.</title>
        <authorList>
            <person name="Gostev V."/>
            <person name="Goncharov A."/>
            <person name="Kolodzhieva V."/>
            <person name="Suvorov A."/>
            <person name="Sidorenko S."/>
            <person name="Zueva L."/>
        </authorList>
    </citation>
    <scope>NUCLEOTIDE SEQUENCE [LARGE SCALE GENOMIC DNA]</scope>
    <source>
        <strain evidence="11 20">20</strain>
    </source>
</reference>
<dbReference type="EMBL" id="NGLB01000001">
    <property type="protein sequence ID" value="OTO00316.1"/>
    <property type="molecule type" value="Genomic_DNA"/>
</dbReference>
<dbReference type="EMBL" id="PCGC01000058">
    <property type="protein sequence ID" value="PHL20550.1"/>
    <property type="molecule type" value="Genomic_DNA"/>
</dbReference>
<dbReference type="Proteomes" id="UP000194737">
    <property type="component" value="Unassembled WGS sequence"/>
</dbReference>
<dbReference type="RefSeq" id="WP_002290819.1">
    <property type="nucleotide sequence ID" value="NZ_AP019394.1"/>
</dbReference>
<evidence type="ECO:0000313" key="23">
    <source>
        <dbReference type="Proteomes" id="UP000469871"/>
    </source>
</evidence>
<organism evidence="4 15">
    <name type="scientific">Enterococcus faecium</name>
    <name type="common">Streptococcus faecium</name>
    <dbReference type="NCBI Taxonomy" id="1352"/>
    <lineage>
        <taxon>Bacteria</taxon>
        <taxon>Bacillati</taxon>
        <taxon>Bacillota</taxon>
        <taxon>Bacilli</taxon>
        <taxon>Lactobacillales</taxon>
        <taxon>Enterococcaceae</taxon>
        <taxon>Enterococcus</taxon>
    </lineage>
</organism>
<dbReference type="EMBL" id="LRHK01000005">
    <property type="protein sequence ID" value="KWX16771.1"/>
    <property type="molecule type" value="Genomic_DNA"/>
</dbReference>
<evidence type="ECO:0000313" key="10">
    <source>
        <dbReference type="EMBL" id="PHL20550.1"/>
    </source>
</evidence>
<evidence type="ECO:0000313" key="8">
    <source>
        <dbReference type="EMBL" id="OOL80181.1"/>
    </source>
</evidence>
<evidence type="ECO:0000313" key="15">
    <source>
        <dbReference type="Proteomes" id="UP000070452"/>
    </source>
</evidence>
<dbReference type="SUPFAM" id="SSF55729">
    <property type="entry name" value="Acyl-CoA N-acyltransferases (Nat)"/>
    <property type="match status" value="1"/>
</dbReference>
<dbReference type="PANTHER" id="PTHR13947:SF37">
    <property type="entry name" value="LD18367P"/>
    <property type="match status" value="1"/>
</dbReference>
<dbReference type="Gene3D" id="3.40.630.30">
    <property type="match status" value="1"/>
</dbReference>
<evidence type="ECO:0000313" key="3">
    <source>
        <dbReference type="EMBL" id="KAB7576695.1"/>
    </source>
</evidence>
<dbReference type="EMBL" id="JARPTX010000008">
    <property type="protein sequence ID" value="MDT2369268.1"/>
    <property type="molecule type" value="Genomic_DNA"/>
</dbReference>
<dbReference type="Pfam" id="PF13673">
    <property type="entry name" value="Acetyltransf_10"/>
    <property type="match status" value="1"/>
</dbReference>
<dbReference type="Proteomes" id="UP000070452">
    <property type="component" value="Unassembled WGS sequence"/>
</dbReference>
<evidence type="ECO:0000313" key="22">
    <source>
        <dbReference type="Proteomes" id="UP000289562"/>
    </source>
</evidence>
<protein>
    <submittedName>
        <fullName evidence="3">GNAT family N-acetyltransferase</fullName>
        <ecNumber evidence="7 14">2.3.1.-</ecNumber>
    </submittedName>
    <submittedName>
        <fullName evidence="4">GNAT family acetyltransferase</fullName>
    </submittedName>
</protein>
<dbReference type="EMBL" id="PJVH01000014">
    <property type="protein sequence ID" value="RXU89449.1"/>
    <property type="molecule type" value="Genomic_DNA"/>
</dbReference>
<evidence type="ECO:0000313" key="21">
    <source>
        <dbReference type="Proteomes" id="UP000253144"/>
    </source>
</evidence>
<dbReference type="Proteomes" id="UP000289562">
    <property type="component" value="Unassembled WGS sequence"/>
</dbReference>
<dbReference type="EMBL" id="MVGJ01000081">
    <property type="protein sequence ID" value="OOL80181.1"/>
    <property type="molecule type" value="Genomic_DNA"/>
</dbReference>
<reference evidence="13 22" key="7">
    <citation type="submission" date="2017-12" db="EMBL/GenBank/DDBJ databases">
        <title>A pool of 800 enterococci isolated from chicken carcass rinse samples from New Zealand.</title>
        <authorList>
            <person name="Zhang J."/>
            <person name="Rogers L."/>
            <person name="Midwinter A."/>
            <person name="French N."/>
        </authorList>
    </citation>
    <scope>NUCLEOTIDE SEQUENCE [LARGE SCALE GENOMIC DNA]</scope>
    <source>
        <strain evidence="13 22">EN697</strain>
    </source>
</reference>
<evidence type="ECO:0000313" key="9">
    <source>
        <dbReference type="EMBL" id="OTO00316.1"/>
    </source>
</evidence>
<dbReference type="EMBL" id="LEQJ01000024">
    <property type="protein sequence ID" value="RBS25706.1"/>
    <property type="molecule type" value="Genomic_DNA"/>
</dbReference>
<evidence type="ECO:0000256" key="1">
    <source>
        <dbReference type="ARBA" id="ARBA00022679"/>
    </source>
</evidence>
<evidence type="ECO:0000313" key="6">
    <source>
        <dbReference type="EMBL" id="MDC4248040.1"/>
    </source>
</evidence>
<dbReference type="Proteomes" id="UP000183509">
    <property type="component" value="Unassembled WGS sequence"/>
</dbReference>
<evidence type="ECO:0000313" key="12">
    <source>
        <dbReference type="EMBL" id="RBS25706.1"/>
    </source>
</evidence>
<proteinExistence type="predicted"/>
<accession>A0A132P374</accession>
<dbReference type="PANTHER" id="PTHR13947">
    <property type="entry name" value="GNAT FAMILY N-ACETYLTRANSFERASE"/>
    <property type="match status" value="1"/>
</dbReference>
<reference evidence="7" key="12">
    <citation type="submission" date="2023-03" db="EMBL/GenBank/DDBJ databases">
        <authorList>
            <person name="Shen W."/>
            <person name="Cai J."/>
        </authorList>
    </citation>
    <scope>NUCLEOTIDE SEQUENCE</scope>
    <source>
        <strain evidence="7">B1010-2</strain>
    </source>
</reference>
<dbReference type="GeneID" id="66498007"/>
<evidence type="ECO:0000313" key="11">
    <source>
        <dbReference type="EMBL" id="PZM55495.1"/>
    </source>
</evidence>
<sequence length="144" mass="16496">MKVVQTKDTMSNIYLDAVRIRHQVFVVEQGVPLSREIDKDEAHCIHFVLYSDKKEPQGTVRLLPLENGKMKLQRMAILSEYRHQGLGKILIEEAENFAKNQGYNTILLGAQSTAETFYEKLGYTAYGDPFEDAGMPHIYMKKTL</sequence>